<protein>
    <recommendedName>
        <fullName evidence="6">Holliday junction branch migration complex subunit RuvA</fullName>
    </recommendedName>
</protein>
<dbReference type="HAMAP" id="MF_00031">
    <property type="entry name" value="DNA_HJ_migration_RuvA"/>
    <property type="match status" value="1"/>
</dbReference>
<dbReference type="NCBIfam" id="TIGR00084">
    <property type="entry name" value="ruvA"/>
    <property type="match status" value="1"/>
</dbReference>
<sequence>MIVAVEGILVKKEPGFAVLKTNGGVSYGVIISLNCSSRLEEGKKTELIITHILREDANLLYGFLDVKEQKMFDLLRKVSGIGPATAMAACSSLQADVFVSAIVNGDIDTIKSVPGIGPKTARKIVAELSDAKLDIEDSEPSYKNEAILALESLGFKKDKILKVLSTCKSTNTQELIREALKKLG</sequence>
<dbReference type="GO" id="GO:0009379">
    <property type="term" value="C:Holliday junction helicase complex"/>
    <property type="evidence" value="ECO:0007669"/>
    <property type="project" value="InterPro"/>
</dbReference>
<dbReference type="SMART" id="SM00278">
    <property type="entry name" value="HhH1"/>
    <property type="match status" value="2"/>
</dbReference>
<comment type="subcellular location">
    <subcellularLocation>
        <location evidence="6">Cytoplasm</location>
    </subcellularLocation>
</comment>
<dbReference type="OrthoDB" id="5293449at2"/>
<feature type="domain" description="Helix-hairpin-helix DNA-binding motif class 1" evidence="7">
    <location>
        <begin position="73"/>
        <end position="92"/>
    </location>
</feature>
<accession>A0A2P8R2M4</accession>
<dbReference type="Gene3D" id="2.40.50.140">
    <property type="entry name" value="Nucleic acid-binding proteins"/>
    <property type="match status" value="1"/>
</dbReference>
<dbReference type="Pfam" id="PF01330">
    <property type="entry name" value="RuvA_N"/>
    <property type="match status" value="1"/>
</dbReference>
<evidence type="ECO:0000259" key="7">
    <source>
        <dbReference type="SMART" id="SM00278"/>
    </source>
</evidence>
<comment type="caution">
    <text evidence="6">Lacks conserved residue(s) required for the propagation of feature annotation.</text>
</comment>
<dbReference type="InterPro" id="IPR003583">
    <property type="entry name" value="Hlx-hairpin-Hlx_DNA-bd_motif"/>
</dbReference>
<evidence type="ECO:0000256" key="6">
    <source>
        <dbReference type="HAMAP-Rule" id="MF_00031"/>
    </source>
</evidence>
<dbReference type="InterPro" id="IPR000085">
    <property type="entry name" value="RuvA"/>
</dbReference>
<feature type="region of interest" description="Domain III" evidence="6">
    <location>
        <begin position="144"/>
        <end position="184"/>
    </location>
</feature>
<keyword evidence="5 6" id="KW-0234">DNA repair</keyword>
<proteinExistence type="inferred from homology"/>
<dbReference type="InterPro" id="IPR010994">
    <property type="entry name" value="RuvA_2-like"/>
</dbReference>
<dbReference type="CDD" id="cd14332">
    <property type="entry name" value="UBA_RuvA_C"/>
    <property type="match status" value="1"/>
</dbReference>
<dbReference type="InterPro" id="IPR012340">
    <property type="entry name" value="NA-bd_OB-fold"/>
</dbReference>
<dbReference type="EMBL" id="PDHH01000002">
    <property type="protein sequence ID" value="PSM52747.1"/>
    <property type="molecule type" value="Genomic_DNA"/>
</dbReference>
<feature type="domain" description="Helix-hairpin-helix DNA-binding motif class 1" evidence="7">
    <location>
        <begin position="108"/>
        <end position="127"/>
    </location>
</feature>
<dbReference type="InterPro" id="IPR011114">
    <property type="entry name" value="RuvA_C"/>
</dbReference>
<reference evidence="9" key="1">
    <citation type="submission" date="2017-10" db="EMBL/GenBank/DDBJ databases">
        <title>Campylobacter species from seals.</title>
        <authorList>
            <person name="Gilbert M.J."/>
            <person name="Zomer A.L."/>
            <person name="Timmerman A.J."/>
            <person name="Duim B."/>
            <person name="Wagenaar J.A."/>
        </authorList>
    </citation>
    <scope>NUCLEOTIDE SEQUENCE [LARGE SCALE GENOMIC DNA]</scope>
    <source>
        <strain evidence="9">17S00004-5</strain>
    </source>
</reference>
<evidence type="ECO:0000256" key="4">
    <source>
        <dbReference type="ARBA" id="ARBA00023172"/>
    </source>
</evidence>
<dbReference type="SUPFAM" id="SSF50249">
    <property type="entry name" value="Nucleic acid-binding proteins"/>
    <property type="match status" value="1"/>
</dbReference>
<keyword evidence="4 6" id="KW-0233">DNA recombination</keyword>
<comment type="similarity">
    <text evidence="6">Belongs to the RuvA family.</text>
</comment>
<feature type="region of interest" description="Domain I" evidence="6">
    <location>
        <begin position="1"/>
        <end position="64"/>
    </location>
</feature>
<keyword evidence="2 6" id="KW-0227">DNA damage</keyword>
<evidence type="ECO:0000256" key="3">
    <source>
        <dbReference type="ARBA" id="ARBA00023125"/>
    </source>
</evidence>
<organism evidence="8 9">
    <name type="scientific">Campylobacter blaseri</name>
    <dbReference type="NCBI Taxonomy" id="2042961"/>
    <lineage>
        <taxon>Bacteria</taxon>
        <taxon>Pseudomonadati</taxon>
        <taxon>Campylobacterota</taxon>
        <taxon>Epsilonproteobacteria</taxon>
        <taxon>Campylobacterales</taxon>
        <taxon>Campylobacteraceae</taxon>
        <taxon>Campylobacter</taxon>
    </lineage>
</organism>
<comment type="caution">
    <text evidence="8">The sequence shown here is derived from an EMBL/GenBank/DDBJ whole genome shotgun (WGS) entry which is preliminary data.</text>
</comment>
<dbReference type="InterPro" id="IPR013849">
    <property type="entry name" value="DNA_helicase_Holl-junc_RuvA_I"/>
</dbReference>
<gene>
    <name evidence="6" type="primary">ruvA</name>
    <name evidence="8" type="ORF">CQ405_03210</name>
</gene>
<keyword evidence="9" id="KW-1185">Reference proteome</keyword>
<evidence type="ECO:0000256" key="5">
    <source>
        <dbReference type="ARBA" id="ARBA00023204"/>
    </source>
</evidence>
<dbReference type="GO" id="GO:0005737">
    <property type="term" value="C:cytoplasm"/>
    <property type="evidence" value="ECO:0007669"/>
    <property type="project" value="UniProtKB-SubCell"/>
</dbReference>
<dbReference type="Gene3D" id="1.10.150.20">
    <property type="entry name" value="5' to 3' exonuclease, C-terminal subdomain"/>
    <property type="match status" value="1"/>
</dbReference>
<evidence type="ECO:0000256" key="2">
    <source>
        <dbReference type="ARBA" id="ARBA00022763"/>
    </source>
</evidence>
<name>A0A2P8R2M4_9BACT</name>
<dbReference type="GO" id="GO:0009378">
    <property type="term" value="F:four-way junction helicase activity"/>
    <property type="evidence" value="ECO:0007669"/>
    <property type="project" value="InterPro"/>
</dbReference>
<dbReference type="GO" id="GO:0000400">
    <property type="term" value="F:four-way junction DNA binding"/>
    <property type="evidence" value="ECO:0007669"/>
    <property type="project" value="UniProtKB-UniRule"/>
</dbReference>
<dbReference type="GO" id="GO:0006310">
    <property type="term" value="P:DNA recombination"/>
    <property type="evidence" value="ECO:0007669"/>
    <property type="project" value="UniProtKB-UniRule"/>
</dbReference>
<dbReference type="SUPFAM" id="SSF47781">
    <property type="entry name" value="RuvA domain 2-like"/>
    <property type="match status" value="1"/>
</dbReference>
<comment type="function">
    <text evidence="6">The RuvA-RuvB-RuvC complex processes Holliday junction (HJ) DNA during genetic recombination and DNA repair, while the RuvA-RuvB complex plays an important role in the rescue of blocked DNA replication forks via replication fork reversal (RFR). RuvA specifically binds to HJ cruciform DNA, conferring on it an open structure. The RuvB hexamer acts as an ATP-dependent pump, pulling dsDNA into and through the RuvAB complex. HJ branch migration allows RuvC to scan DNA until it finds its consensus sequence, where it cleaves and resolves the cruciform DNA.</text>
</comment>
<dbReference type="RefSeq" id="WP_106870549.1">
    <property type="nucleotide sequence ID" value="NZ_CP053841.1"/>
</dbReference>
<dbReference type="Pfam" id="PF14520">
    <property type="entry name" value="HHH_5"/>
    <property type="match status" value="1"/>
</dbReference>
<dbReference type="GO" id="GO:0048476">
    <property type="term" value="C:Holliday junction resolvase complex"/>
    <property type="evidence" value="ECO:0007669"/>
    <property type="project" value="UniProtKB-UniRule"/>
</dbReference>
<keyword evidence="3 6" id="KW-0238">DNA-binding</keyword>
<dbReference type="Gene3D" id="1.10.8.10">
    <property type="entry name" value="DNA helicase RuvA subunit, C-terminal domain"/>
    <property type="match status" value="1"/>
</dbReference>
<dbReference type="SUPFAM" id="SSF46929">
    <property type="entry name" value="DNA helicase RuvA subunit, C-terminal domain"/>
    <property type="match status" value="1"/>
</dbReference>
<evidence type="ECO:0000313" key="9">
    <source>
        <dbReference type="Proteomes" id="UP000240535"/>
    </source>
</evidence>
<keyword evidence="1 6" id="KW-0963">Cytoplasm</keyword>
<dbReference type="GO" id="GO:0006281">
    <property type="term" value="P:DNA repair"/>
    <property type="evidence" value="ECO:0007669"/>
    <property type="project" value="UniProtKB-UniRule"/>
</dbReference>
<evidence type="ECO:0000256" key="1">
    <source>
        <dbReference type="ARBA" id="ARBA00022490"/>
    </source>
</evidence>
<dbReference type="Pfam" id="PF07499">
    <property type="entry name" value="RuvA_C"/>
    <property type="match status" value="1"/>
</dbReference>
<dbReference type="AlphaFoldDB" id="A0A2P8R2M4"/>
<evidence type="ECO:0000313" key="8">
    <source>
        <dbReference type="EMBL" id="PSM52747.1"/>
    </source>
</evidence>
<comment type="domain">
    <text evidence="6">Has three domains with a flexible linker between the domains II and III and assumes an 'L' shape. Domain III is highly mobile and contacts RuvB.</text>
</comment>
<dbReference type="Proteomes" id="UP000240535">
    <property type="component" value="Unassembled WGS sequence"/>
</dbReference>
<comment type="subunit">
    <text evidence="6">Homotetramer. Forms an RuvA(8)-RuvB(12)-Holliday junction (HJ) complex. HJ DNA is sandwiched between 2 RuvA tetramers; dsDNA enters through RuvA and exits via RuvB. An RuvB hexamer assembles on each DNA strand where it exits the tetramer. Each RuvB hexamer is contacted by two RuvA subunits (via domain III) on 2 adjacent RuvB subunits; this complex drives branch migration. In the full resolvosome a probable DNA-RuvA(4)-RuvB(12)-RuvC(2) complex forms which resolves the HJ.</text>
</comment>
<dbReference type="InterPro" id="IPR036267">
    <property type="entry name" value="RuvA_C_sf"/>
</dbReference>
<dbReference type="GO" id="GO:0005524">
    <property type="term" value="F:ATP binding"/>
    <property type="evidence" value="ECO:0007669"/>
    <property type="project" value="InterPro"/>
</dbReference>